<dbReference type="VEuPathDB" id="FungiDB:QG37_04622"/>
<name>A0A0L0NWY7_CANAR</name>
<dbReference type="Proteomes" id="UP000037122">
    <property type="component" value="Unassembled WGS sequence"/>
</dbReference>
<evidence type="ECO:0000313" key="2">
    <source>
        <dbReference type="Proteomes" id="UP000037122"/>
    </source>
</evidence>
<sequence>MNYFYDEKKGKAYLEILPADEQERVSVNVKRICAGIIGKGLITPVITTIDLPTNDPLDRFKILHDRLAKLDVHEYTLFLCSWAHKWNEFRAKGEETSIEVCFHLKAA</sequence>
<accession>A0A0L0NWY7</accession>
<evidence type="ECO:0000313" key="1">
    <source>
        <dbReference type="EMBL" id="KND98717.1"/>
    </source>
</evidence>
<reference evidence="2" key="1">
    <citation type="journal article" date="2015" name="BMC Genomics">
        <title>Draft genome of a commonly misdiagnosed multidrug resistant pathogen Candida auris.</title>
        <authorList>
            <person name="Chatterjee S."/>
            <person name="Alampalli S.V."/>
            <person name="Nageshan R.K."/>
            <person name="Chettiar S.T."/>
            <person name="Joshi S."/>
            <person name="Tatu U.S."/>
        </authorList>
    </citation>
    <scope>NUCLEOTIDE SEQUENCE [LARGE SCALE GENOMIC DNA]</scope>
    <source>
        <strain evidence="2">6684</strain>
    </source>
</reference>
<dbReference type="EMBL" id="LGST01000031">
    <property type="protein sequence ID" value="KND98717.1"/>
    <property type="molecule type" value="Genomic_DNA"/>
</dbReference>
<dbReference type="AlphaFoldDB" id="A0A0L0NWY7"/>
<dbReference type="VEuPathDB" id="FungiDB:CJJ09_005096"/>
<dbReference type="VEuPathDB" id="FungiDB:CJI97_004384"/>
<organism evidence="1 2">
    <name type="scientific">Candidozyma auris</name>
    <name type="common">Yeast</name>
    <name type="synonym">Candida auris</name>
    <dbReference type="NCBI Taxonomy" id="498019"/>
    <lineage>
        <taxon>Eukaryota</taxon>
        <taxon>Fungi</taxon>
        <taxon>Dikarya</taxon>
        <taxon>Ascomycota</taxon>
        <taxon>Saccharomycotina</taxon>
        <taxon>Pichiomycetes</taxon>
        <taxon>Metschnikowiaceae</taxon>
        <taxon>Candidozyma</taxon>
    </lineage>
</organism>
<protein>
    <submittedName>
        <fullName evidence="1">Uncharacterized protein</fullName>
    </submittedName>
</protein>
<dbReference type="VEuPathDB" id="FungiDB:CJJ07_002511"/>
<dbReference type="VEuPathDB" id="FungiDB:CJI96_0005345"/>
<comment type="caution">
    <text evidence="1">The sequence shown here is derived from an EMBL/GenBank/DDBJ whole genome shotgun (WGS) entry which is preliminary data.</text>
</comment>
<proteinExistence type="predicted"/>
<gene>
    <name evidence="1" type="ORF">QG37_04622</name>
</gene>